<dbReference type="PANTHER" id="PTHR30483">
    <property type="entry name" value="LEUCINE-SPECIFIC-BINDING PROTEIN"/>
    <property type="match status" value="1"/>
</dbReference>
<dbReference type="InterPro" id="IPR028081">
    <property type="entry name" value="Leu-bd"/>
</dbReference>
<dbReference type="InterPro" id="IPR028082">
    <property type="entry name" value="Peripla_BP_I"/>
</dbReference>
<proteinExistence type="inferred from homology"/>
<evidence type="ECO:0000256" key="2">
    <source>
        <dbReference type="ARBA" id="ARBA00022448"/>
    </source>
</evidence>
<evidence type="ECO:0000256" key="3">
    <source>
        <dbReference type="ARBA" id="ARBA00022729"/>
    </source>
</evidence>
<accession>C9MYN5</accession>
<dbReference type="HOGENOM" id="CLU_2735094_0_0_0"/>
<dbReference type="SUPFAM" id="SSF53822">
    <property type="entry name" value="Periplasmic binding protein-like I"/>
    <property type="match status" value="1"/>
</dbReference>
<feature type="domain" description="Leucine-binding protein" evidence="6">
    <location>
        <begin position="28"/>
        <end position="69"/>
    </location>
</feature>
<evidence type="ECO:0000256" key="5">
    <source>
        <dbReference type="SAM" id="SignalP"/>
    </source>
</evidence>
<dbReference type="Pfam" id="PF13458">
    <property type="entry name" value="Peripla_BP_6"/>
    <property type="match status" value="1"/>
</dbReference>
<organism evidence="7 8">
    <name type="scientific">Leptotrichia hofstadii F0254</name>
    <dbReference type="NCBI Taxonomy" id="634994"/>
    <lineage>
        <taxon>Bacteria</taxon>
        <taxon>Fusobacteriati</taxon>
        <taxon>Fusobacteriota</taxon>
        <taxon>Fusobacteriia</taxon>
        <taxon>Fusobacteriales</taxon>
        <taxon>Leptotrichiaceae</taxon>
        <taxon>Leptotrichia</taxon>
    </lineage>
</organism>
<dbReference type="PRINTS" id="PR00337">
    <property type="entry name" value="LEUILEVALBP"/>
</dbReference>
<comment type="similarity">
    <text evidence="1">Belongs to the leucine-binding protein family.</text>
</comment>
<keyword evidence="4" id="KW-0029">Amino-acid transport</keyword>
<feature type="signal peptide" evidence="5">
    <location>
        <begin position="1"/>
        <end position="23"/>
    </location>
</feature>
<comment type="caution">
    <text evidence="7">The sequence shown here is derived from an EMBL/GenBank/DDBJ whole genome shotgun (WGS) entry which is preliminary data.</text>
</comment>
<name>C9MYN5_9FUSO</name>
<evidence type="ECO:0000256" key="1">
    <source>
        <dbReference type="ARBA" id="ARBA00010062"/>
    </source>
</evidence>
<feature type="chain" id="PRO_5002998086" description="Leucine-binding protein domain-containing protein" evidence="5">
    <location>
        <begin position="24"/>
        <end position="71"/>
    </location>
</feature>
<dbReference type="InterPro" id="IPR051010">
    <property type="entry name" value="BCAA_transport"/>
</dbReference>
<evidence type="ECO:0000313" key="8">
    <source>
        <dbReference type="Proteomes" id="UP000006233"/>
    </source>
</evidence>
<evidence type="ECO:0000256" key="4">
    <source>
        <dbReference type="ARBA" id="ARBA00022970"/>
    </source>
</evidence>
<dbReference type="Gene3D" id="3.40.50.2300">
    <property type="match status" value="1"/>
</dbReference>
<keyword evidence="3 5" id="KW-0732">Signal</keyword>
<dbReference type="EMBL" id="ACVB02000011">
    <property type="protein sequence ID" value="EEX74237.1"/>
    <property type="molecule type" value="Genomic_DNA"/>
</dbReference>
<gene>
    <name evidence="7" type="ORF">GCWU000323_01665</name>
</gene>
<dbReference type="PANTHER" id="PTHR30483:SF6">
    <property type="entry name" value="PERIPLASMIC BINDING PROTEIN OF ABC TRANSPORTER FOR NATURAL AMINO ACIDS"/>
    <property type="match status" value="1"/>
</dbReference>
<protein>
    <recommendedName>
        <fullName evidence="6">Leucine-binding protein domain-containing protein</fullName>
    </recommendedName>
</protein>
<dbReference type="AlphaFoldDB" id="C9MYN5"/>
<evidence type="ECO:0000313" key="7">
    <source>
        <dbReference type="EMBL" id="EEX74237.1"/>
    </source>
</evidence>
<evidence type="ECO:0000259" key="6">
    <source>
        <dbReference type="Pfam" id="PF13458"/>
    </source>
</evidence>
<dbReference type="InterPro" id="IPR000709">
    <property type="entry name" value="Leu_Ile_Val-bd"/>
</dbReference>
<sequence>MKKMFLMMLLATAFIISCGKKTADGNVIKIGVIAPLTGNYAQYGIAVKEGVELKVDAINNAGGINGKKLSL</sequence>
<dbReference type="Proteomes" id="UP000006233">
    <property type="component" value="Unassembled WGS sequence"/>
</dbReference>
<dbReference type="PROSITE" id="PS51257">
    <property type="entry name" value="PROKAR_LIPOPROTEIN"/>
    <property type="match status" value="1"/>
</dbReference>
<keyword evidence="2" id="KW-0813">Transport</keyword>
<dbReference type="eggNOG" id="COG0683">
    <property type="taxonomic scope" value="Bacteria"/>
</dbReference>
<dbReference type="GO" id="GO:0006865">
    <property type="term" value="P:amino acid transport"/>
    <property type="evidence" value="ECO:0007669"/>
    <property type="project" value="UniProtKB-KW"/>
</dbReference>
<reference evidence="7 8" key="1">
    <citation type="submission" date="2009-09" db="EMBL/GenBank/DDBJ databases">
        <authorList>
            <person name="Weinstock G."/>
            <person name="Sodergren E."/>
            <person name="Clifton S."/>
            <person name="Fulton L."/>
            <person name="Fulton B."/>
            <person name="Courtney L."/>
            <person name="Fronick C."/>
            <person name="Harrison M."/>
            <person name="Strong C."/>
            <person name="Farmer C."/>
            <person name="Delahaunty K."/>
            <person name="Markovic C."/>
            <person name="Hall O."/>
            <person name="Minx P."/>
            <person name="Tomlinson C."/>
            <person name="Mitreva M."/>
            <person name="Nelson J."/>
            <person name="Hou S."/>
            <person name="Wollam A."/>
            <person name="Pepin K.H."/>
            <person name="Johnson M."/>
            <person name="Bhonagiri V."/>
            <person name="Nash W.E."/>
            <person name="Warren W."/>
            <person name="Chinwalla A."/>
            <person name="Mardis E.R."/>
            <person name="Wilson R.K."/>
        </authorList>
    </citation>
    <scope>NUCLEOTIDE SEQUENCE [LARGE SCALE GENOMIC DNA]</scope>
    <source>
        <strain evidence="7 8">F0254</strain>
    </source>
</reference>
<dbReference type="STRING" id="634994.GCWU000323_01665"/>